<protein>
    <recommendedName>
        <fullName evidence="1">Polymerase nucleotidyl transferase domain-containing protein</fullName>
    </recommendedName>
</protein>
<dbReference type="Gene3D" id="3.30.460.10">
    <property type="entry name" value="Beta Polymerase, domain 2"/>
    <property type="match status" value="1"/>
</dbReference>
<dbReference type="GO" id="GO:0016779">
    <property type="term" value="F:nucleotidyltransferase activity"/>
    <property type="evidence" value="ECO:0007669"/>
    <property type="project" value="InterPro"/>
</dbReference>
<dbReference type="Pfam" id="PF01909">
    <property type="entry name" value="NTP_transf_2"/>
    <property type="match status" value="1"/>
</dbReference>
<comment type="caution">
    <text evidence="2">The sequence shown here is derived from an EMBL/GenBank/DDBJ whole genome shotgun (WGS) entry which is preliminary data.</text>
</comment>
<name>A0A2M6XAQ1_9BACT</name>
<accession>A0A2M6XAQ1</accession>
<dbReference type="SUPFAM" id="SSF81301">
    <property type="entry name" value="Nucleotidyltransferase"/>
    <property type="match status" value="1"/>
</dbReference>
<evidence type="ECO:0000313" key="3">
    <source>
        <dbReference type="Proteomes" id="UP000231214"/>
    </source>
</evidence>
<dbReference type="EMBL" id="PEZK01000032">
    <property type="protein sequence ID" value="PIU02068.1"/>
    <property type="molecule type" value="Genomic_DNA"/>
</dbReference>
<gene>
    <name evidence="2" type="ORF">COT66_02170</name>
</gene>
<dbReference type="AlphaFoldDB" id="A0A2M6XAQ1"/>
<dbReference type="InterPro" id="IPR002934">
    <property type="entry name" value="Polymerase_NTP_transf_dom"/>
</dbReference>
<dbReference type="Proteomes" id="UP000231214">
    <property type="component" value="Unassembled WGS sequence"/>
</dbReference>
<evidence type="ECO:0000313" key="2">
    <source>
        <dbReference type="EMBL" id="PIU02068.1"/>
    </source>
</evidence>
<dbReference type="InterPro" id="IPR043519">
    <property type="entry name" value="NT_sf"/>
</dbReference>
<proteinExistence type="predicted"/>
<evidence type="ECO:0000259" key="1">
    <source>
        <dbReference type="Pfam" id="PF01909"/>
    </source>
</evidence>
<sequence length="218" mass="25156">MVWLPVPPVKQAVLKTLAYADVFDFPLTAGEIERFLISSRGYSTSMIRPVLRVLPHQGGFYFLPKRRQVVAARSKKAVENRQKMALARRLASRLKLIPTVKMIAVTGALAMGNATPAEDIDILIVSRRGTLWLTRLLVVFLTELMARRRRPDDQQAKDKLCLNMFLDEDCLALPAQERNLYTAHEVVQAKLLWDRDNTYQKFLNQNLWYQKYLANWKP</sequence>
<organism evidence="2 3">
    <name type="scientific">Candidatus Shapirobacteria bacterium CG09_land_8_20_14_0_10_49_15</name>
    <dbReference type="NCBI Taxonomy" id="1974482"/>
    <lineage>
        <taxon>Bacteria</taxon>
        <taxon>Candidatus Shapironibacteriota</taxon>
    </lineage>
</organism>
<feature type="domain" description="Polymerase nucleotidyl transferase" evidence="1">
    <location>
        <begin position="90"/>
        <end position="130"/>
    </location>
</feature>
<reference evidence="3" key="1">
    <citation type="submission" date="2017-09" db="EMBL/GenBank/DDBJ databases">
        <title>Depth-based differentiation of microbial function through sediment-hosted aquifers and enrichment of novel symbionts in the deep terrestrial subsurface.</title>
        <authorList>
            <person name="Probst A.J."/>
            <person name="Ladd B."/>
            <person name="Jarett J.K."/>
            <person name="Geller-Mcgrath D.E."/>
            <person name="Sieber C.M.K."/>
            <person name="Emerson J.B."/>
            <person name="Anantharaman K."/>
            <person name="Thomas B.C."/>
            <person name="Malmstrom R."/>
            <person name="Stieglmeier M."/>
            <person name="Klingl A."/>
            <person name="Woyke T."/>
            <person name="Ryan C.M."/>
            <person name="Banfield J.F."/>
        </authorList>
    </citation>
    <scope>NUCLEOTIDE SEQUENCE [LARGE SCALE GENOMIC DNA]</scope>
</reference>